<keyword evidence="4" id="KW-1185">Reference proteome</keyword>
<dbReference type="PIRSF" id="PIRSF016719">
    <property type="entry name" value="UCP016719"/>
    <property type="match status" value="1"/>
</dbReference>
<dbReference type="Pfam" id="PF20732">
    <property type="entry name" value="NamZ_C"/>
    <property type="match status" value="1"/>
</dbReference>
<dbReference type="RefSeq" id="WP_173072352.1">
    <property type="nucleotide sequence ID" value="NZ_CP041345.1"/>
</dbReference>
<proteinExistence type="predicted"/>
<evidence type="ECO:0000313" key="3">
    <source>
        <dbReference type="EMBL" id="QKG78837.1"/>
    </source>
</evidence>
<evidence type="ECO:0000259" key="1">
    <source>
        <dbReference type="Pfam" id="PF07075"/>
    </source>
</evidence>
<dbReference type="GO" id="GO:0033922">
    <property type="term" value="F:peptidoglycan beta-N-acetylmuramidase activity"/>
    <property type="evidence" value="ECO:0007669"/>
    <property type="project" value="InterPro"/>
</dbReference>
<dbReference type="Proteomes" id="UP000500961">
    <property type="component" value="Chromosome"/>
</dbReference>
<reference evidence="3 4" key="1">
    <citation type="submission" date="2019-07" db="EMBL/GenBank/DDBJ databases">
        <title>Thalassofilum flectens gen. nov., sp. nov., a novel moderate thermophilic anaerobe from a shallow sea hot spring in Kunashir Island (Russia), representing a new family in the order Bacteroidales, and proposal of Thalassofilacea fam. nov.</title>
        <authorList>
            <person name="Kochetkova T.V."/>
            <person name="Podosokorskaya O.A."/>
            <person name="Novikov A."/>
            <person name="Elcheninov A.G."/>
            <person name="Toshchakov S.V."/>
            <person name="Kublanov I.V."/>
        </authorList>
    </citation>
    <scope>NUCLEOTIDE SEQUENCE [LARGE SCALE GENOMIC DNA]</scope>
    <source>
        <strain evidence="3 4">38-H</strain>
    </source>
</reference>
<evidence type="ECO:0000313" key="4">
    <source>
        <dbReference type="Proteomes" id="UP000500961"/>
    </source>
</evidence>
<organism evidence="3 4">
    <name type="scientific">Tenuifilum thalassicum</name>
    <dbReference type="NCBI Taxonomy" id="2590900"/>
    <lineage>
        <taxon>Bacteria</taxon>
        <taxon>Pseudomonadati</taxon>
        <taxon>Bacteroidota</taxon>
        <taxon>Bacteroidia</taxon>
        <taxon>Bacteroidales</taxon>
        <taxon>Tenuifilaceae</taxon>
        <taxon>Tenuifilum</taxon>
    </lineage>
</organism>
<evidence type="ECO:0000259" key="2">
    <source>
        <dbReference type="Pfam" id="PF20732"/>
    </source>
</evidence>
<dbReference type="InterPro" id="IPR048502">
    <property type="entry name" value="NamZ_N"/>
</dbReference>
<dbReference type="EMBL" id="CP041345">
    <property type="protein sequence ID" value="QKG78837.1"/>
    <property type="molecule type" value="Genomic_DNA"/>
</dbReference>
<gene>
    <name evidence="3" type="ORF">FHG85_00655</name>
</gene>
<dbReference type="Gene3D" id="3.90.1150.140">
    <property type="match status" value="1"/>
</dbReference>
<dbReference type="PANTHER" id="PTHR42915:SF1">
    <property type="entry name" value="PEPTIDOGLYCAN BETA-N-ACETYLMURAMIDASE NAMZ"/>
    <property type="match status" value="1"/>
</dbReference>
<feature type="domain" description="Peptidoglycan beta-N-acetylmuramidase NamZ N-terminal" evidence="1">
    <location>
        <begin position="43"/>
        <end position="240"/>
    </location>
</feature>
<dbReference type="Gene3D" id="3.40.50.12170">
    <property type="entry name" value="Uncharacterised protein PF07075, DUF1343"/>
    <property type="match status" value="1"/>
</dbReference>
<name>A0A7D3XEG2_9BACT</name>
<sequence length="391" mass="44538">MRFKLLIVITLLCIYTFPGLTQEILPGARQLEEYLPLLKEKRVAVVANHTTLVGTKHLVDTLISLGININKIFCPEHGFRGDVEAGAHIGNYVDRQTGLPVVSLYGRNKKPKADDLQDVDIVIFDLQDVGVRFYTYISTMHYVMEACAENGKPVVILDRPNPNGFYVDGPVLDTNYRSFVGMHPVPLVHGMTIGEYARMINGEGWLKNHIKCELIVIPCKGYTHSMTMALPVKPSPNLPNHLSVLLYPSLGLFEGTVVSVGRGTDYPFQVFGYPDFPNKDFKYIPVEKRGASLNPPYKGKPVYGIDLRDYNVNYFLDHRMIVLDWLIYSYNSYPEKDKFFNNFFKLLAGSEQLRSQIEQGLSAAEIRKSWQPGLEKFKQIRKKYLLYPDFE</sequence>
<feature type="domain" description="Peptidoglycan beta-N-acetylmuramidase NamZ C-terminal" evidence="2">
    <location>
        <begin position="245"/>
        <end position="387"/>
    </location>
</feature>
<dbReference type="AlphaFoldDB" id="A0A7D3XEG2"/>
<dbReference type="InterPro" id="IPR048503">
    <property type="entry name" value="NamZ_C"/>
</dbReference>
<dbReference type="Pfam" id="PF07075">
    <property type="entry name" value="NamZ_N"/>
    <property type="match status" value="1"/>
</dbReference>
<dbReference type="PANTHER" id="PTHR42915">
    <property type="entry name" value="HYPOTHETICAL 460 KDA PROTEIN IN FEUA-SIGW INTERGENIC REGION [PRECURSOR]"/>
    <property type="match status" value="1"/>
</dbReference>
<accession>A0A7D3XEG2</accession>
<dbReference type="KEGG" id="ttz:FHG85_00655"/>
<dbReference type="InterPro" id="IPR008302">
    <property type="entry name" value="NamZ"/>
</dbReference>
<protein>
    <submittedName>
        <fullName evidence="3">DUF1343 domain-containing protein</fullName>
    </submittedName>
</protein>